<dbReference type="RefSeq" id="WP_237567644.1">
    <property type="nucleotide sequence ID" value="NZ_CP047491.1"/>
</dbReference>
<dbReference type="NCBIfam" id="NF004283">
    <property type="entry name" value="PRK05692.1"/>
    <property type="match status" value="1"/>
</dbReference>
<evidence type="ECO:0000256" key="1">
    <source>
        <dbReference type="ARBA" id="ARBA00009405"/>
    </source>
</evidence>
<dbReference type="PANTHER" id="PTHR42738">
    <property type="entry name" value="HYDROXYMETHYLGLUTARYL-COA LYASE"/>
    <property type="match status" value="1"/>
</dbReference>
<gene>
    <name evidence="5" type="ORF">HNQ53_000326</name>
</gene>
<evidence type="ECO:0000313" key="5">
    <source>
        <dbReference type="EMBL" id="MBB5210138.1"/>
    </source>
</evidence>
<keyword evidence="2" id="KW-0479">Metal-binding</keyword>
<evidence type="ECO:0000259" key="4">
    <source>
        <dbReference type="PROSITE" id="PS50991"/>
    </source>
</evidence>
<dbReference type="GO" id="GO:0004419">
    <property type="term" value="F:hydroxymethylglutaryl-CoA lyase activity"/>
    <property type="evidence" value="ECO:0007669"/>
    <property type="project" value="UniProtKB-EC"/>
</dbReference>
<dbReference type="EC" id="4.1.3.4" evidence="5"/>
<accession>A0AA89PGM4</accession>
<dbReference type="Pfam" id="PF00682">
    <property type="entry name" value="HMGL-like"/>
    <property type="match status" value="1"/>
</dbReference>
<dbReference type="EMBL" id="JACHHR010000001">
    <property type="protein sequence ID" value="MBB5210138.1"/>
    <property type="molecule type" value="Genomic_DNA"/>
</dbReference>
<organism evidence="5 6">
    <name type="scientific">Microbulbifer hydrolyticus</name>
    <dbReference type="NCBI Taxonomy" id="48074"/>
    <lineage>
        <taxon>Bacteria</taxon>
        <taxon>Pseudomonadati</taxon>
        <taxon>Pseudomonadota</taxon>
        <taxon>Gammaproteobacteria</taxon>
        <taxon>Cellvibrionales</taxon>
        <taxon>Microbulbiferaceae</taxon>
        <taxon>Microbulbifer</taxon>
    </lineage>
</organism>
<dbReference type="AlphaFoldDB" id="A0AA89PGM4"/>
<dbReference type="GO" id="GO:0046872">
    <property type="term" value="F:metal ion binding"/>
    <property type="evidence" value="ECO:0007669"/>
    <property type="project" value="UniProtKB-KW"/>
</dbReference>
<dbReference type="PANTHER" id="PTHR42738:SF7">
    <property type="entry name" value="HYDROXYMETHYLGLUTARYL-COA LYASE"/>
    <property type="match status" value="1"/>
</dbReference>
<evidence type="ECO:0000313" key="6">
    <source>
        <dbReference type="Proteomes" id="UP000563601"/>
    </source>
</evidence>
<dbReference type="Gene3D" id="3.20.20.70">
    <property type="entry name" value="Aldolase class I"/>
    <property type="match status" value="1"/>
</dbReference>
<evidence type="ECO:0000256" key="2">
    <source>
        <dbReference type="ARBA" id="ARBA00022723"/>
    </source>
</evidence>
<dbReference type="InterPro" id="IPR000891">
    <property type="entry name" value="PYR_CT"/>
</dbReference>
<evidence type="ECO:0000256" key="3">
    <source>
        <dbReference type="ARBA" id="ARBA00023239"/>
    </source>
</evidence>
<dbReference type="CDD" id="cd07938">
    <property type="entry name" value="DRE_TIM_HMGL"/>
    <property type="match status" value="1"/>
</dbReference>
<dbReference type="InterPro" id="IPR013785">
    <property type="entry name" value="Aldolase_TIM"/>
</dbReference>
<sequence>MVGSDIDIEISEVGPRDGLQSINRIMATADKKRWIGALAAAGLREIEVGSFVPAKVLPQLADTAEVVAFARTIPGLTVAVLVPNLRGAQAAVAAGAHKLTIPLSVSETHSLKNLRRTHQQVLEEVRGIRALLNELPPQQRPSFEGSLSTCFGCTLEGPVAEDAVLRLGESLMEAGCDEIGLSDTTGYGNPLQVRRMIRRIWESLGRETLHGIHLHNTRGQGLANALAAIEEGITTVDASMGGIGGCPFAPGASGNIVTEDLAFLLEAMGYRTGVDFERLMAAREILAAALPGEPLYGFVPDAGLPKGFQRAASIQPEIA</sequence>
<dbReference type="GO" id="GO:0046951">
    <property type="term" value="P:ketone body biosynthetic process"/>
    <property type="evidence" value="ECO:0007669"/>
    <property type="project" value="TreeGrafter"/>
</dbReference>
<keyword evidence="3 5" id="KW-0456">Lyase</keyword>
<dbReference type="Proteomes" id="UP000563601">
    <property type="component" value="Unassembled WGS sequence"/>
</dbReference>
<name>A0AA89PGM4_9GAMM</name>
<feature type="domain" description="Pyruvate carboxyltransferase" evidence="4">
    <location>
        <begin position="8"/>
        <end position="280"/>
    </location>
</feature>
<proteinExistence type="inferred from homology"/>
<protein>
    <submittedName>
        <fullName evidence="5">Hydroxymethylglutaryl-CoA lyase</fullName>
        <ecNumber evidence="5">4.1.3.4</ecNumber>
    </submittedName>
</protein>
<dbReference type="SUPFAM" id="SSF51569">
    <property type="entry name" value="Aldolase"/>
    <property type="match status" value="1"/>
</dbReference>
<dbReference type="PROSITE" id="PS50991">
    <property type="entry name" value="PYR_CT"/>
    <property type="match status" value="1"/>
</dbReference>
<reference evidence="5 6" key="1">
    <citation type="submission" date="2020-08" db="EMBL/GenBank/DDBJ databases">
        <title>Genomic Encyclopedia of Type Strains, Phase IV (KMG-IV): sequencing the most valuable type-strain genomes for metagenomic binning, comparative biology and taxonomic classification.</title>
        <authorList>
            <person name="Goeker M."/>
        </authorList>
    </citation>
    <scope>NUCLEOTIDE SEQUENCE [LARGE SCALE GENOMIC DNA]</scope>
    <source>
        <strain evidence="5 6">DSM 11525</strain>
    </source>
</reference>
<comment type="similarity">
    <text evidence="1">Belongs to the HMG-CoA lyase family.</text>
</comment>
<dbReference type="GO" id="GO:0006552">
    <property type="term" value="P:L-leucine catabolic process"/>
    <property type="evidence" value="ECO:0007669"/>
    <property type="project" value="TreeGrafter"/>
</dbReference>
<dbReference type="InterPro" id="IPR043594">
    <property type="entry name" value="HMGL"/>
</dbReference>
<comment type="caution">
    <text evidence="5">The sequence shown here is derived from an EMBL/GenBank/DDBJ whole genome shotgun (WGS) entry which is preliminary data.</text>
</comment>